<feature type="compositionally biased region" description="Polar residues" evidence="3">
    <location>
        <begin position="446"/>
        <end position="464"/>
    </location>
</feature>
<keyword evidence="6" id="KW-1185">Reference proteome</keyword>
<dbReference type="Proteomes" id="UP000593765">
    <property type="component" value="Chromosome"/>
</dbReference>
<evidence type="ECO:0000256" key="3">
    <source>
        <dbReference type="SAM" id="MobiDB-lite"/>
    </source>
</evidence>
<evidence type="ECO:0000259" key="4">
    <source>
        <dbReference type="Pfam" id="PF00534"/>
    </source>
</evidence>
<dbReference type="GO" id="GO:0016757">
    <property type="term" value="F:glycosyltransferase activity"/>
    <property type="evidence" value="ECO:0007669"/>
    <property type="project" value="UniProtKB-KW"/>
</dbReference>
<proteinExistence type="predicted"/>
<dbReference type="Pfam" id="PF00534">
    <property type="entry name" value="Glycos_transf_1"/>
    <property type="match status" value="1"/>
</dbReference>
<dbReference type="AlphaFoldDB" id="A0A7M2X0I8"/>
<keyword evidence="1" id="KW-0328">Glycosyltransferase</keyword>
<dbReference type="Gene3D" id="3.40.50.2000">
    <property type="entry name" value="Glycogen Phosphorylase B"/>
    <property type="match status" value="1"/>
</dbReference>
<dbReference type="EMBL" id="CP063458">
    <property type="protein sequence ID" value="QOV91276.1"/>
    <property type="molecule type" value="Genomic_DNA"/>
</dbReference>
<sequence>MSREPIKVLFVAFGCEPGRGSEPGVGWGFVDEESRRRPVWVLTHAQQKEALDNYIATKHKHYAIHPVYVSLPGLGWLWKSHFGINVYYYLWQLKAGRIGRKLHAKIGFDIVQHVSFTRYWMHTAAAMVGAPFVFGPVGGGDSYPAAFWSELRFGERLREYYWKIVRLVMEHDPLLVRTLRRARATIASGAYAREQLERLGSRNVDVMCAVAPTPQLPPPGPGPGPGDVFRFVSVGRVPRWKGVHLSLQAFAKAFGPGSANAGNQNVHYTIIGEGSDLSRLKQMAQDLGVADRVTFAGDLPYAACLEHLATAGAVLHTALRDSAGLVFEALSLGVPVACCDIGTPSLLVDDTSGAVIPSSGGPDDVIARVRDVMLRWHGDLDHYRTLRAGAAARSRMMSRAARGDMLEKIYERVAKENGSPSGTSHGKPEGASGTTQIEGSKGMNGRSANAESAMRSGTANSPRL</sequence>
<evidence type="ECO:0000313" key="6">
    <source>
        <dbReference type="Proteomes" id="UP000593765"/>
    </source>
</evidence>
<feature type="region of interest" description="Disordered" evidence="3">
    <location>
        <begin position="415"/>
        <end position="464"/>
    </location>
</feature>
<evidence type="ECO:0000256" key="1">
    <source>
        <dbReference type="ARBA" id="ARBA00022676"/>
    </source>
</evidence>
<gene>
    <name evidence="5" type="ORF">IPV69_07935</name>
</gene>
<dbReference type="PANTHER" id="PTHR12526:SF510">
    <property type="entry name" value="D-INOSITOL 3-PHOSPHATE GLYCOSYLTRANSFERASE"/>
    <property type="match status" value="1"/>
</dbReference>
<accession>A0A7M2X0I8</accession>
<dbReference type="InterPro" id="IPR001296">
    <property type="entry name" value="Glyco_trans_1"/>
</dbReference>
<feature type="domain" description="Glycosyl transferase family 1" evidence="4">
    <location>
        <begin position="229"/>
        <end position="374"/>
    </location>
</feature>
<reference evidence="5 6" key="1">
    <citation type="submission" date="2020-10" db="EMBL/GenBank/DDBJ databases">
        <title>Wide distribution of Phycisphaera-like planctomycetes from WD2101 soil group in peatlands and genome analysis of the first cultivated representative.</title>
        <authorList>
            <person name="Dedysh S.N."/>
            <person name="Beletsky A.V."/>
            <person name="Ivanova A."/>
            <person name="Kulichevskaya I.S."/>
            <person name="Suzina N.E."/>
            <person name="Philippov D.A."/>
            <person name="Rakitin A.L."/>
            <person name="Mardanov A.V."/>
            <person name="Ravin N.V."/>
        </authorList>
    </citation>
    <scope>NUCLEOTIDE SEQUENCE [LARGE SCALE GENOMIC DNA]</scope>
    <source>
        <strain evidence="5 6">M1803</strain>
    </source>
</reference>
<name>A0A7M2X0I8_9BACT</name>
<dbReference type="RefSeq" id="WP_206294482.1">
    <property type="nucleotide sequence ID" value="NZ_CP063458.1"/>
</dbReference>
<keyword evidence="2" id="KW-0808">Transferase</keyword>
<dbReference type="SUPFAM" id="SSF53756">
    <property type="entry name" value="UDP-Glycosyltransferase/glycogen phosphorylase"/>
    <property type="match status" value="1"/>
</dbReference>
<evidence type="ECO:0000313" key="5">
    <source>
        <dbReference type="EMBL" id="QOV91276.1"/>
    </source>
</evidence>
<evidence type="ECO:0000256" key="2">
    <source>
        <dbReference type="ARBA" id="ARBA00022679"/>
    </source>
</evidence>
<dbReference type="PANTHER" id="PTHR12526">
    <property type="entry name" value="GLYCOSYLTRANSFERASE"/>
    <property type="match status" value="1"/>
</dbReference>
<protein>
    <submittedName>
        <fullName evidence="5">Glycosyltransferase</fullName>
    </submittedName>
</protein>
<organism evidence="5 6">
    <name type="scientific">Humisphaera borealis</name>
    <dbReference type="NCBI Taxonomy" id="2807512"/>
    <lineage>
        <taxon>Bacteria</taxon>
        <taxon>Pseudomonadati</taxon>
        <taxon>Planctomycetota</taxon>
        <taxon>Phycisphaerae</taxon>
        <taxon>Tepidisphaerales</taxon>
        <taxon>Tepidisphaeraceae</taxon>
        <taxon>Humisphaera</taxon>
    </lineage>
</organism>
<dbReference type="KEGG" id="hbs:IPV69_07935"/>